<feature type="signal peptide" evidence="1">
    <location>
        <begin position="1"/>
        <end position="29"/>
    </location>
</feature>
<protein>
    <submittedName>
        <fullName evidence="2">Uncharacterized protein</fullName>
    </submittedName>
</protein>
<evidence type="ECO:0000256" key="1">
    <source>
        <dbReference type="SAM" id="SignalP"/>
    </source>
</evidence>
<comment type="caution">
    <text evidence="2">The sequence shown here is derived from an EMBL/GenBank/DDBJ whole genome shotgun (WGS) entry which is preliminary data.</text>
</comment>
<evidence type="ECO:0000313" key="3">
    <source>
        <dbReference type="Proteomes" id="UP001580430"/>
    </source>
</evidence>
<dbReference type="EMBL" id="JBHIRY010000021">
    <property type="protein sequence ID" value="MFB5762465.1"/>
    <property type="molecule type" value="Genomic_DNA"/>
</dbReference>
<keyword evidence="1" id="KW-0732">Signal</keyword>
<organism evidence="2 3">
    <name type="scientific">Paenibacillus medicaginis</name>
    <dbReference type="NCBI Taxonomy" id="1470560"/>
    <lineage>
        <taxon>Bacteria</taxon>
        <taxon>Bacillati</taxon>
        <taxon>Bacillota</taxon>
        <taxon>Bacilli</taxon>
        <taxon>Bacillales</taxon>
        <taxon>Paenibacillaceae</taxon>
        <taxon>Paenibacillus</taxon>
    </lineage>
</organism>
<accession>A0ABV5C4P2</accession>
<evidence type="ECO:0000313" key="2">
    <source>
        <dbReference type="EMBL" id="MFB5762465.1"/>
    </source>
</evidence>
<dbReference type="RefSeq" id="WP_375521569.1">
    <property type="nucleotide sequence ID" value="NZ_JBHIRY010000021.1"/>
</dbReference>
<gene>
    <name evidence="2" type="ORF">ACE5LO_18950</name>
</gene>
<sequence>MKKALITASVMTVVAVPTSSAFLPSAANAAVSNGSVVSAQQAGPEVEAASVEYMKRTVFSPDGKIVNAQEEWQDTKASCYKSVFLTPAKDNPDKLITEVSIVNGKQRVSFTKDSNGKITEGGRQTYPQAMKQKSLLAAEKERYTRQEWKNQGKVSENGVAYTKKTRTYTSVGEKFTEVALMNQSGLPVKETIFIIKDGKSTLLFNVNYQYDKLKADNELFNVDAVKLPENIKPKDKTKW</sequence>
<reference evidence="2 3" key="1">
    <citation type="submission" date="2024-09" db="EMBL/GenBank/DDBJ databases">
        <title>Paenibacillus zeirhizospherea sp. nov., isolated from surface of the maize (Zea mays) roots in a horticulture field, Hungary.</title>
        <authorList>
            <person name="Marton D."/>
            <person name="Farkas M."/>
            <person name="Bedics A."/>
            <person name="Toth E."/>
            <person name="Tancsics A."/>
            <person name="Boka K."/>
            <person name="Marati G."/>
            <person name="Kriszt B."/>
            <person name="Cserhati M."/>
        </authorList>
    </citation>
    <scope>NUCLEOTIDE SEQUENCE [LARGE SCALE GENOMIC DNA]</scope>
    <source>
        <strain evidence="2 3">JCM 18446</strain>
    </source>
</reference>
<proteinExistence type="predicted"/>
<dbReference type="Proteomes" id="UP001580430">
    <property type="component" value="Unassembled WGS sequence"/>
</dbReference>
<keyword evidence="3" id="KW-1185">Reference proteome</keyword>
<name>A0ABV5C4P2_9BACL</name>
<feature type="chain" id="PRO_5047301963" evidence="1">
    <location>
        <begin position="30"/>
        <end position="239"/>
    </location>
</feature>